<organism evidence="2 3">
    <name type="scientific">Hyaloscypha variabilis (strain UAMH 11265 / GT02V1 / F)</name>
    <name type="common">Meliniomyces variabilis</name>
    <dbReference type="NCBI Taxonomy" id="1149755"/>
    <lineage>
        <taxon>Eukaryota</taxon>
        <taxon>Fungi</taxon>
        <taxon>Dikarya</taxon>
        <taxon>Ascomycota</taxon>
        <taxon>Pezizomycotina</taxon>
        <taxon>Leotiomycetes</taxon>
        <taxon>Helotiales</taxon>
        <taxon>Hyaloscyphaceae</taxon>
        <taxon>Hyaloscypha</taxon>
        <taxon>Hyaloscypha variabilis</taxon>
    </lineage>
</organism>
<accession>A0A2J6QTS5</accession>
<dbReference type="EMBL" id="KZ613972">
    <property type="protein sequence ID" value="PMD29668.1"/>
    <property type="molecule type" value="Genomic_DNA"/>
</dbReference>
<gene>
    <name evidence="2" type="ORF">L207DRAFT_593237</name>
</gene>
<sequence>MKFFAILAIASTSAFVLAIPVEERQLGSFCSFCKAECDSKDPLSRAATKTMESANAVHLSARETIVLRLIVTSSAETPG</sequence>
<proteinExistence type="predicted"/>
<dbReference type="Proteomes" id="UP000235786">
    <property type="component" value="Unassembled WGS sequence"/>
</dbReference>
<reference evidence="2 3" key="1">
    <citation type="submission" date="2016-04" db="EMBL/GenBank/DDBJ databases">
        <title>A degradative enzymes factory behind the ericoid mycorrhizal symbiosis.</title>
        <authorList>
            <consortium name="DOE Joint Genome Institute"/>
            <person name="Martino E."/>
            <person name="Morin E."/>
            <person name="Grelet G."/>
            <person name="Kuo A."/>
            <person name="Kohler A."/>
            <person name="Daghino S."/>
            <person name="Barry K."/>
            <person name="Choi C."/>
            <person name="Cichocki N."/>
            <person name="Clum A."/>
            <person name="Copeland A."/>
            <person name="Hainaut M."/>
            <person name="Haridas S."/>
            <person name="Labutti K."/>
            <person name="Lindquist E."/>
            <person name="Lipzen A."/>
            <person name="Khouja H.-R."/>
            <person name="Murat C."/>
            <person name="Ohm R."/>
            <person name="Olson A."/>
            <person name="Spatafora J."/>
            <person name="Veneault-Fourrey C."/>
            <person name="Henrissat B."/>
            <person name="Grigoriev I."/>
            <person name="Martin F."/>
            <person name="Perotto S."/>
        </authorList>
    </citation>
    <scope>NUCLEOTIDE SEQUENCE [LARGE SCALE GENOMIC DNA]</scope>
    <source>
        <strain evidence="2 3">F</strain>
    </source>
</reference>
<evidence type="ECO:0000313" key="2">
    <source>
        <dbReference type="EMBL" id="PMD29668.1"/>
    </source>
</evidence>
<protein>
    <submittedName>
        <fullName evidence="2">Uncharacterized protein</fullName>
    </submittedName>
</protein>
<feature type="chain" id="PRO_5014324558" evidence="1">
    <location>
        <begin position="19"/>
        <end position="79"/>
    </location>
</feature>
<name>A0A2J6QTS5_HYAVF</name>
<evidence type="ECO:0000256" key="1">
    <source>
        <dbReference type="SAM" id="SignalP"/>
    </source>
</evidence>
<evidence type="ECO:0000313" key="3">
    <source>
        <dbReference type="Proteomes" id="UP000235786"/>
    </source>
</evidence>
<keyword evidence="3" id="KW-1185">Reference proteome</keyword>
<feature type="signal peptide" evidence="1">
    <location>
        <begin position="1"/>
        <end position="18"/>
    </location>
</feature>
<dbReference type="AlphaFoldDB" id="A0A2J6QTS5"/>
<keyword evidence="1" id="KW-0732">Signal</keyword>